<dbReference type="Proteomes" id="UP000183832">
    <property type="component" value="Unassembled WGS sequence"/>
</dbReference>
<gene>
    <name evidence="2" type="ORF">CLUMA_CG006658</name>
</gene>
<feature type="chain" id="PRO_5012972638" evidence="1">
    <location>
        <begin position="23"/>
        <end position="61"/>
    </location>
</feature>
<evidence type="ECO:0000313" key="2">
    <source>
        <dbReference type="EMBL" id="CRK92943.1"/>
    </source>
</evidence>
<proteinExistence type="predicted"/>
<dbReference type="AlphaFoldDB" id="A0A1J1HXY3"/>
<protein>
    <submittedName>
        <fullName evidence="2">CLUMA_CG006658, isoform A</fullName>
    </submittedName>
</protein>
<evidence type="ECO:0000313" key="3">
    <source>
        <dbReference type="Proteomes" id="UP000183832"/>
    </source>
</evidence>
<feature type="signal peptide" evidence="1">
    <location>
        <begin position="1"/>
        <end position="22"/>
    </location>
</feature>
<reference evidence="2 3" key="1">
    <citation type="submission" date="2015-04" db="EMBL/GenBank/DDBJ databases">
        <authorList>
            <person name="Syromyatnikov M.Y."/>
            <person name="Popov V.N."/>
        </authorList>
    </citation>
    <scope>NUCLEOTIDE SEQUENCE [LARGE SCALE GENOMIC DNA]</scope>
</reference>
<dbReference type="EMBL" id="CVRI01000036">
    <property type="protein sequence ID" value="CRK92943.1"/>
    <property type="molecule type" value="Genomic_DNA"/>
</dbReference>
<accession>A0A1J1HXY3</accession>
<keyword evidence="1" id="KW-0732">Signal</keyword>
<evidence type="ECO:0000256" key="1">
    <source>
        <dbReference type="SAM" id="SignalP"/>
    </source>
</evidence>
<keyword evidence="3" id="KW-1185">Reference proteome</keyword>
<sequence length="61" mass="7007">MKAILVLKQTIYFCFVLSTLNAGKNSKTSNEIENVSNYSTDCFSQQVFLIEKNDFKEKATY</sequence>
<name>A0A1J1HXY3_9DIPT</name>
<organism evidence="2 3">
    <name type="scientific">Clunio marinus</name>
    <dbReference type="NCBI Taxonomy" id="568069"/>
    <lineage>
        <taxon>Eukaryota</taxon>
        <taxon>Metazoa</taxon>
        <taxon>Ecdysozoa</taxon>
        <taxon>Arthropoda</taxon>
        <taxon>Hexapoda</taxon>
        <taxon>Insecta</taxon>
        <taxon>Pterygota</taxon>
        <taxon>Neoptera</taxon>
        <taxon>Endopterygota</taxon>
        <taxon>Diptera</taxon>
        <taxon>Nematocera</taxon>
        <taxon>Chironomoidea</taxon>
        <taxon>Chironomidae</taxon>
        <taxon>Clunio</taxon>
    </lineage>
</organism>